<evidence type="ECO:0000313" key="9">
    <source>
        <dbReference type="EMBL" id="QEN07119.1"/>
    </source>
</evidence>
<dbReference type="NCBIfam" id="NF007039">
    <property type="entry name" value="PRK09496.3-2"/>
    <property type="match status" value="1"/>
</dbReference>
<feature type="domain" description="RCK C-terminal" evidence="8">
    <location>
        <begin position="141"/>
        <end position="224"/>
    </location>
</feature>
<dbReference type="Pfam" id="PF02080">
    <property type="entry name" value="TrkA_C"/>
    <property type="match status" value="2"/>
</dbReference>
<evidence type="ECO:0000256" key="5">
    <source>
        <dbReference type="ARBA" id="ARBA00023027"/>
    </source>
</evidence>
<sequence length="468" mass="52296">MYIVILGAGRVGTQLARQLVLEKKDVALIERDSEKARDAANRLDCLIINDEGNSLEGLTKAGIQKADIFVSVTDSDETNLIACGLVSAEYDKVKTIARVRNLDYSRTKMISNSFLGIDYVINPEIEAARIISYAISHGARSDIMLFENTSLQMRNLNIRKESAFVGQSLKSVRQNMDFAFLIAAILRDEHYIIPSGETIIQEGDQLYIISSEKGFELIFKLEDLKKSELNQITLIGGGHISAYVVEELLNQDHNNFSRVGKSKIGRLFNRKHKRSLQIIEKDYDRCKELAERFPQVLVTHADVTDDSFNEEEFLAGTDLIITATNNQELNIITGIYAKTLGVDKAMALVIRNSYRNMAHNLNVDVTVCLNDTVVNSILKVIRKGNIKNVHALSGGKLEVVEFQIEENSPIAGKKISELKLPEKSLVIFLSHEGQDIIPTGDTIIGRNDYVVLILERESVSRIEKIISG</sequence>
<evidence type="ECO:0000313" key="10">
    <source>
        <dbReference type="Proteomes" id="UP000324209"/>
    </source>
</evidence>
<protein>
    <recommendedName>
        <fullName evidence="1">Trk system potassium uptake protein TrkA</fullName>
    </recommendedName>
</protein>
<dbReference type="PROSITE" id="PS51202">
    <property type="entry name" value="RCK_C"/>
    <property type="match status" value="2"/>
</dbReference>
<dbReference type="PROSITE" id="PS51201">
    <property type="entry name" value="RCK_N"/>
    <property type="match status" value="1"/>
</dbReference>
<dbReference type="Gene3D" id="3.40.50.720">
    <property type="entry name" value="NAD(P)-binding Rossmann-like Domain"/>
    <property type="match status" value="2"/>
</dbReference>
<reference evidence="9 10" key="1">
    <citation type="submission" date="2019-02" db="EMBL/GenBank/DDBJ databases">
        <title>Complete Genome Sequence and Methylome Analysis of free living Spirochaetas.</title>
        <authorList>
            <person name="Fomenkov A."/>
            <person name="Dubinina G."/>
            <person name="Leshcheva N."/>
            <person name="Mikheeva N."/>
            <person name="Grabovich M."/>
            <person name="Vincze T."/>
            <person name="Roberts R.J."/>
        </authorList>
    </citation>
    <scope>NUCLEOTIDE SEQUENCE [LARGE SCALE GENOMIC DNA]</scope>
    <source>
        <strain evidence="9 10">K2</strain>
    </source>
</reference>
<proteinExistence type="predicted"/>
<dbReference type="PANTHER" id="PTHR43833:SF5">
    <property type="entry name" value="TRK SYSTEM POTASSIUM UPTAKE PROTEIN TRKA"/>
    <property type="match status" value="1"/>
</dbReference>
<dbReference type="PRINTS" id="PR00335">
    <property type="entry name" value="KUPTAKETRKA"/>
</dbReference>
<dbReference type="InterPro" id="IPR036291">
    <property type="entry name" value="NAD(P)-bd_dom_sf"/>
</dbReference>
<accession>A0A5C1QIZ1</accession>
<keyword evidence="10" id="KW-1185">Reference proteome</keyword>
<dbReference type="SUPFAM" id="SSF116726">
    <property type="entry name" value="TrkA C-terminal domain-like"/>
    <property type="match status" value="2"/>
</dbReference>
<evidence type="ECO:0000256" key="2">
    <source>
        <dbReference type="ARBA" id="ARBA00022448"/>
    </source>
</evidence>
<dbReference type="RefSeq" id="WP_149485201.1">
    <property type="nucleotide sequence ID" value="NZ_CP036150.1"/>
</dbReference>
<dbReference type="GO" id="GO:0005886">
    <property type="term" value="C:plasma membrane"/>
    <property type="evidence" value="ECO:0007669"/>
    <property type="project" value="InterPro"/>
</dbReference>
<keyword evidence="3" id="KW-0633">Potassium transport</keyword>
<evidence type="ECO:0000256" key="3">
    <source>
        <dbReference type="ARBA" id="ARBA00022538"/>
    </source>
</evidence>
<dbReference type="InterPro" id="IPR050721">
    <property type="entry name" value="Trk_Ktr_HKT_K-transport"/>
</dbReference>
<keyword evidence="2" id="KW-0813">Transport</keyword>
<evidence type="ECO:0000256" key="4">
    <source>
        <dbReference type="ARBA" id="ARBA00022958"/>
    </source>
</evidence>
<keyword evidence="4" id="KW-0630">Potassium</keyword>
<keyword evidence="5" id="KW-0520">NAD</keyword>
<dbReference type="PANTHER" id="PTHR43833">
    <property type="entry name" value="POTASSIUM CHANNEL PROTEIN 2-RELATED-RELATED"/>
    <property type="match status" value="1"/>
</dbReference>
<keyword evidence="6" id="KW-0406">Ion transport</keyword>
<evidence type="ECO:0000259" key="8">
    <source>
        <dbReference type="PROSITE" id="PS51202"/>
    </source>
</evidence>
<dbReference type="Gene3D" id="3.30.70.1450">
    <property type="entry name" value="Regulator of K+ conductance, C-terminal domain"/>
    <property type="match status" value="2"/>
</dbReference>
<dbReference type="EMBL" id="CP036150">
    <property type="protein sequence ID" value="QEN07119.1"/>
    <property type="molecule type" value="Genomic_DNA"/>
</dbReference>
<feature type="domain" description="RCK C-terminal" evidence="8">
    <location>
        <begin position="387"/>
        <end position="468"/>
    </location>
</feature>
<name>A0A5C1QIZ1_9SPIO</name>
<evidence type="ECO:0000256" key="6">
    <source>
        <dbReference type="ARBA" id="ARBA00023065"/>
    </source>
</evidence>
<dbReference type="SUPFAM" id="SSF51735">
    <property type="entry name" value="NAD(P)-binding Rossmann-fold domains"/>
    <property type="match status" value="2"/>
</dbReference>
<dbReference type="InterPro" id="IPR006037">
    <property type="entry name" value="RCK_C"/>
</dbReference>
<dbReference type="Pfam" id="PF02254">
    <property type="entry name" value="TrkA_N"/>
    <property type="match status" value="2"/>
</dbReference>
<organism evidence="9 10">
    <name type="scientific">Oceanispirochaeta crateris</name>
    <dbReference type="NCBI Taxonomy" id="2518645"/>
    <lineage>
        <taxon>Bacteria</taxon>
        <taxon>Pseudomonadati</taxon>
        <taxon>Spirochaetota</taxon>
        <taxon>Spirochaetia</taxon>
        <taxon>Spirochaetales</taxon>
        <taxon>Spirochaetaceae</taxon>
        <taxon>Oceanispirochaeta</taxon>
    </lineage>
</organism>
<gene>
    <name evidence="9" type="primary">trkA</name>
    <name evidence="9" type="ORF">EXM22_03625</name>
</gene>
<dbReference type="InterPro" id="IPR006036">
    <property type="entry name" value="K_uptake_TrkA"/>
</dbReference>
<dbReference type="Proteomes" id="UP000324209">
    <property type="component" value="Chromosome"/>
</dbReference>
<dbReference type="GO" id="GO:0015079">
    <property type="term" value="F:potassium ion transmembrane transporter activity"/>
    <property type="evidence" value="ECO:0007669"/>
    <property type="project" value="InterPro"/>
</dbReference>
<evidence type="ECO:0000256" key="1">
    <source>
        <dbReference type="ARBA" id="ARBA00017378"/>
    </source>
</evidence>
<dbReference type="KEGG" id="ock:EXM22_03625"/>
<evidence type="ECO:0000259" key="7">
    <source>
        <dbReference type="PROSITE" id="PS51201"/>
    </source>
</evidence>
<feature type="domain" description="RCK N-terminal" evidence="7">
    <location>
        <begin position="1"/>
        <end position="121"/>
    </location>
</feature>
<dbReference type="InterPro" id="IPR003148">
    <property type="entry name" value="RCK_N"/>
</dbReference>
<dbReference type="InterPro" id="IPR036721">
    <property type="entry name" value="RCK_C_sf"/>
</dbReference>
<dbReference type="OrthoDB" id="9775180at2"/>
<dbReference type="AlphaFoldDB" id="A0A5C1QIZ1"/>